<dbReference type="EMBL" id="AJYA01000103">
    <property type="protein sequence ID" value="EIM72036.1"/>
    <property type="molecule type" value="Genomic_DNA"/>
</dbReference>
<protein>
    <submittedName>
        <fullName evidence="2">Uncharacterized protein</fullName>
    </submittedName>
</protein>
<organism evidence="2 3">
    <name type="scientific">Nitritalea halalkaliphila LW7</name>
    <dbReference type="NCBI Taxonomy" id="1189621"/>
    <lineage>
        <taxon>Bacteria</taxon>
        <taxon>Pseudomonadati</taxon>
        <taxon>Bacteroidota</taxon>
        <taxon>Cytophagia</taxon>
        <taxon>Cytophagales</taxon>
        <taxon>Cyclobacteriaceae</taxon>
        <taxon>Nitritalea</taxon>
    </lineage>
</organism>
<dbReference type="Proteomes" id="UP000005551">
    <property type="component" value="Unassembled WGS sequence"/>
</dbReference>
<gene>
    <name evidence="2" type="ORF">A3SI_20082</name>
</gene>
<evidence type="ECO:0000256" key="1">
    <source>
        <dbReference type="SAM" id="MobiDB-lite"/>
    </source>
</evidence>
<reference evidence="2 3" key="1">
    <citation type="submission" date="2012-05" db="EMBL/GenBank/DDBJ databases">
        <title>Genome sequence of Nitritalea halalkaliphila LW7.</title>
        <authorList>
            <person name="Jangir P.K."/>
            <person name="Singh A."/>
            <person name="Shivaji S."/>
            <person name="Sharma R."/>
        </authorList>
    </citation>
    <scope>NUCLEOTIDE SEQUENCE [LARGE SCALE GENOMIC DNA]</scope>
    <source>
        <strain evidence="2 3">LW7</strain>
    </source>
</reference>
<name>I5BR34_9BACT</name>
<accession>I5BR34</accession>
<comment type="caution">
    <text evidence="2">The sequence shown here is derived from an EMBL/GenBank/DDBJ whole genome shotgun (WGS) entry which is preliminary data.</text>
</comment>
<proteinExistence type="predicted"/>
<dbReference type="AlphaFoldDB" id="I5BR34"/>
<evidence type="ECO:0000313" key="3">
    <source>
        <dbReference type="Proteomes" id="UP000005551"/>
    </source>
</evidence>
<feature type="compositionally biased region" description="Basic residues" evidence="1">
    <location>
        <begin position="35"/>
        <end position="44"/>
    </location>
</feature>
<sequence>MLASRGFFEKRKKRKANESKKSVKRKEKKVNESRKRPKRKQTNIKKKEKESKRTWGRDCGLEVPAYPGEQKVGGSCAHAFVVMAFSDPLKMKVFVFDSAFYGYIWFWPSGPTVSKRLFLAMENATHIIFVEHYGDEKMKLFIHHDKDKLYRVCSGSEEEFRRLCQEVSKYHEKELVHHQIERKSRLGSFVLISTTSTEDRIMTPLPYYKNLDKQEDVIREKVIALNAYSSYHEELELRVRALSGYLQEELQLDEEQVVDFIETCMHKEGWSSSEITACISASCGSNFLSFHNRFS</sequence>
<keyword evidence="3" id="KW-1185">Reference proteome</keyword>
<evidence type="ECO:0000313" key="2">
    <source>
        <dbReference type="EMBL" id="EIM72036.1"/>
    </source>
</evidence>
<feature type="region of interest" description="Disordered" evidence="1">
    <location>
        <begin position="1"/>
        <end position="51"/>
    </location>
</feature>